<evidence type="ECO:0000313" key="4">
    <source>
        <dbReference type="EMBL" id="PXY20231.1"/>
    </source>
</evidence>
<evidence type="ECO:0000256" key="1">
    <source>
        <dbReference type="SAM" id="MobiDB-lite"/>
    </source>
</evidence>
<comment type="caution">
    <text evidence="4">The sequence shown here is derived from an EMBL/GenBank/DDBJ whole genome shotgun (WGS) entry which is preliminary data.</text>
</comment>
<feature type="signal peptide" evidence="2">
    <location>
        <begin position="1"/>
        <end position="22"/>
    </location>
</feature>
<dbReference type="EMBL" id="MASU01000017">
    <property type="protein sequence ID" value="PXY20231.1"/>
    <property type="molecule type" value="Genomic_DNA"/>
</dbReference>
<feature type="domain" description="DUF4333" evidence="3">
    <location>
        <begin position="17"/>
        <end position="91"/>
    </location>
</feature>
<feature type="region of interest" description="Disordered" evidence="1">
    <location>
        <begin position="29"/>
        <end position="51"/>
    </location>
</feature>
<dbReference type="Pfam" id="PF14230">
    <property type="entry name" value="DUF4333"/>
    <property type="match status" value="1"/>
</dbReference>
<name>A0A318LI84_9PSEU</name>
<dbReference type="RefSeq" id="WP_110343303.1">
    <property type="nucleotide sequence ID" value="NZ_MASU01000017.1"/>
</dbReference>
<evidence type="ECO:0000256" key="2">
    <source>
        <dbReference type="SAM" id="SignalP"/>
    </source>
</evidence>
<gene>
    <name evidence="4" type="ORF">BA062_33840</name>
</gene>
<organism evidence="4 5">
    <name type="scientific">Prauserella flavalba</name>
    <dbReference type="NCBI Taxonomy" id="1477506"/>
    <lineage>
        <taxon>Bacteria</taxon>
        <taxon>Bacillati</taxon>
        <taxon>Actinomycetota</taxon>
        <taxon>Actinomycetes</taxon>
        <taxon>Pseudonocardiales</taxon>
        <taxon>Pseudonocardiaceae</taxon>
        <taxon>Prauserella</taxon>
    </lineage>
</organism>
<reference evidence="4 5" key="1">
    <citation type="submission" date="2016-07" db="EMBL/GenBank/DDBJ databases">
        <title>Draft genome sequence of Prauserella sp. YIM 121212, isolated from alkaline soil.</title>
        <authorList>
            <person name="Ruckert C."/>
            <person name="Albersmeier A."/>
            <person name="Jiang C.-L."/>
            <person name="Jiang Y."/>
            <person name="Kalinowski J."/>
            <person name="Schneider O."/>
            <person name="Winkler A."/>
            <person name="Zotchev S.B."/>
        </authorList>
    </citation>
    <scope>NUCLEOTIDE SEQUENCE [LARGE SCALE GENOMIC DNA]</scope>
    <source>
        <strain evidence="4 5">YIM 121212</strain>
    </source>
</reference>
<feature type="compositionally biased region" description="Basic and acidic residues" evidence="1">
    <location>
        <begin position="31"/>
        <end position="51"/>
    </location>
</feature>
<sequence>MWSTARTLLVTAFAALALTACSAEISTTKQVSKEDLERSTADALEQRVGQRPEQIECPGAIDAEQGTKARCVLAHQGTSYGVSVTVTSVEGDNVKYDVAVDEKPMK</sequence>
<feature type="chain" id="PRO_5039100645" description="DUF4333 domain-containing protein" evidence="2">
    <location>
        <begin position="23"/>
        <end position="106"/>
    </location>
</feature>
<dbReference type="InterPro" id="IPR025637">
    <property type="entry name" value="DUF4333"/>
</dbReference>
<accession>A0A318LI84</accession>
<protein>
    <recommendedName>
        <fullName evidence="3">DUF4333 domain-containing protein</fullName>
    </recommendedName>
</protein>
<dbReference type="Proteomes" id="UP000247892">
    <property type="component" value="Unassembled WGS sequence"/>
</dbReference>
<proteinExistence type="predicted"/>
<dbReference type="AlphaFoldDB" id="A0A318LI84"/>
<evidence type="ECO:0000259" key="3">
    <source>
        <dbReference type="Pfam" id="PF14230"/>
    </source>
</evidence>
<keyword evidence="5" id="KW-1185">Reference proteome</keyword>
<dbReference type="OrthoDB" id="3568721at2"/>
<dbReference type="PROSITE" id="PS51257">
    <property type="entry name" value="PROKAR_LIPOPROTEIN"/>
    <property type="match status" value="1"/>
</dbReference>
<evidence type="ECO:0000313" key="5">
    <source>
        <dbReference type="Proteomes" id="UP000247892"/>
    </source>
</evidence>
<keyword evidence="2" id="KW-0732">Signal</keyword>